<feature type="coiled-coil region" evidence="1">
    <location>
        <begin position="405"/>
        <end position="457"/>
    </location>
</feature>
<reference evidence="2" key="1">
    <citation type="submission" date="2022-06" db="EMBL/GenBank/DDBJ databases">
        <authorList>
            <person name="Berger JAMES D."/>
            <person name="Berger JAMES D."/>
        </authorList>
    </citation>
    <scope>NUCLEOTIDE SEQUENCE [LARGE SCALE GENOMIC DNA]</scope>
</reference>
<accession>A0AA85FB85</accession>
<dbReference type="Proteomes" id="UP000050792">
    <property type="component" value="Unassembled WGS sequence"/>
</dbReference>
<keyword evidence="2" id="KW-1185">Reference proteome</keyword>
<feature type="coiled-coil region" evidence="1">
    <location>
        <begin position="749"/>
        <end position="838"/>
    </location>
</feature>
<dbReference type="PANTHER" id="PTHR10881">
    <property type="entry name" value="GOLGIN SUBFAMILY A MEMBER-RELATED"/>
    <property type="match status" value="1"/>
</dbReference>
<organism evidence="2 3">
    <name type="scientific">Schistosoma rodhaini</name>
    <dbReference type="NCBI Taxonomy" id="6188"/>
    <lineage>
        <taxon>Eukaryota</taxon>
        <taxon>Metazoa</taxon>
        <taxon>Spiralia</taxon>
        <taxon>Lophotrochozoa</taxon>
        <taxon>Platyhelminthes</taxon>
        <taxon>Trematoda</taxon>
        <taxon>Digenea</taxon>
        <taxon>Strigeidida</taxon>
        <taxon>Schistosomatoidea</taxon>
        <taxon>Schistosomatidae</taxon>
        <taxon>Schistosoma</taxon>
    </lineage>
</organism>
<feature type="coiled-coil region" evidence="1">
    <location>
        <begin position="504"/>
        <end position="711"/>
    </location>
</feature>
<dbReference type="GO" id="GO:0007030">
    <property type="term" value="P:Golgi organization"/>
    <property type="evidence" value="ECO:0007669"/>
    <property type="project" value="TreeGrafter"/>
</dbReference>
<evidence type="ECO:0008006" key="4">
    <source>
        <dbReference type="Google" id="ProtNLM"/>
    </source>
</evidence>
<dbReference type="AlphaFoldDB" id="A0AA85FB85"/>
<dbReference type="WBParaSite" id="SRDH1_43320.2">
    <property type="protein sequence ID" value="SRDH1_43320.2"/>
    <property type="gene ID" value="SRDH1_43320"/>
</dbReference>
<protein>
    <recommendedName>
        <fullName evidence="4">Golgin subfamily A conserved domain-containing protein</fullName>
    </recommendedName>
</protein>
<dbReference type="InterPro" id="IPR024858">
    <property type="entry name" value="GOLGA"/>
</dbReference>
<dbReference type="GO" id="GO:0005801">
    <property type="term" value="C:cis-Golgi network"/>
    <property type="evidence" value="ECO:0007669"/>
    <property type="project" value="TreeGrafter"/>
</dbReference>
<dbReference type="GO" id="GO:0032580">
    <property type="term" value="C:Golgi cisterna membrane"/>
    <property type="evidence" value="ECO:0007669"/>
    <property type="project" value="TreeGrafter"/>
</dbReference>
<evidence type="ECO:0000313" key="2">
    <source>
        <dbReference type="Proteomes" id="UP000050792"/>
    </source>
</evidence>
<keyword evidence="1" id="KW-0175">Coiled coil</keyword>
<reference evidence="3" key="2">
    <citation type="submission" date="2023-11" db="UniProtKB">
        <authorList>
            <consortium name="WormBaseParasite"/>
        </authorList>
    </citation>
    <scope>IDENTIFICATION</scope>
</reference>
<proteinExistence type="predicted"/>
<evidence type="ECO:0000256" key="1">
    <source>
        <dbReference type="SAM" id="Coils"/>
    </source>
</evidence>
<dbReference type="GO" id="GO:0000137">
    <property type="term" value="C:Golgi cis cisterna"/>
    <property type="evidence" value="ECO:0007669"/>
    <property type="project" value="TreeGrafter"/>
</dbReference>
<evidence type="ECO:0000313" key="3">
    <source>
        <dbReference type="WBParaSite" id="SRDH1_43320.2"/>
    </source>
</evidence>
<dbReference type="PANTHER" id="PTHR10881:SF46">
    <property type="entry name" value="GOLGIN SUBFAMILY A MEMBER 2"/>
    <property type="match status" value="1"/>
</dbReference>
<name>A0AA85FB85_9TREM</name>
<sequence length="1230" mass="139867">MPELSREDKIAAARKKLREFQAAKAKRQLDESYVNQTHGFNVSGTGDYQTNFLSQREDNHFILPVDNCQAIQLEQKEQYEHGFNLSHVNVSENCANTSIYQPQPPSSVTVPQNNDNAVVSLTDYFSNSTPYSYPPSLQPLPNNNNDNQSVPYSENGQGVVLHDLTIHSNLTYKDQFVASSPTSLSSAFEVPSGIINQSVSMTDNTEYLSYCMYNANNNNDSNNNNMPANMELGNQQSKLDPNDLTVFPTSYYHPSSASVNNVNNYNQANNTLGQSSYPQSGVEEEEEVINNMPTAATEKLLQLTRQLDGILEESDRLTSSLHTSGATSPIMNEFTSNHELKNTKMSPSSSSSLLESYHHSESCRQYCQQTGESHDQLTKDYSHCSPNSLLSSESSQMSMCQNHLVRELEERNVELASMLEKRNRAYEHLKVKLDLMKDQYERRLTDLSSERTNLQNISQRDLEKTKEQIKAHAKTIGILVAEKTELQSQVTHLDNLAGQRLREIEEVNSKLKASRQQILDLERNLSESNATMNSLQTGNNDLQNQITCLQKKIKHEEIARRDLECELAETNSRLTAKSCELAQTGISLKELKQQLEFSQIYANQLLNTTNSLVCSEDKKYSEEKEEWLSERADLQNRLKVLELSLSSMDTEKKQLDSQYHNYVAQVEQEANDLRCQLSETNKLKQEMELSLESVSRQLREKDNEISDLTCRLNSIQIIPTPSTVQSKPLTSSSVEEQNVNSTVIDQQFLEQIEMLETQLKSRTEELENANVEVRRLTVQLSTFEETVEQLQNSLADRDVVLATATSERSALSRAVEQNKNLKQQLSDLQTAYTQMCNNYQSEIKSSNEMNYALSKQIEHLNILQMENQNQSENIISCTILSIDNATQTDDSSVVHDQHLTVNDCTVTESSSQRLQQQPIDNMGKEQNTNLSQLTDEVVLLRNLFTRVSVMCQWFEHGNGKINEPDKLNDPVSCVNLLEESIQNLVGKYSSNVIDNAVQCSMCMEQNELTSHVEELQNLQVAHTQLEAKFLKCMEKLSSVTEERCTLERVNAQLEMEAATVEEYVILFTHRRAAAAKRAKIRELLLQRLVEDRKRLRNRLEKLFSQINPVYIENGYVNGQTELAKQQADTIPNDLNYLGDRFLNEFHSFIEEIELSTDEKEFEAGVSDLNDEDIGDEMENLTDNKLVSDLSTNDVIQKHHISHLTLENLRYQALRHDCPHCKCCVGTLLEV</sequence>